<comment type="function">
    <text evidence="1">This protein catalyzes the committed step to the synthesis of the acidic phospholipids.</text>
</comment>
<dbReference type="Pfam" id="PF01066">
    <property type="entry name" value="CDP-OH_P_transf"/>
    <property type="match status" value="1"/>
</dbReference>
<dbReference type="GO" id="GO:0006655">
    <property type="term" value="P:phosphatidylglycerol biosynthetic process"/>
    <property type="evidence" value="ECO:0007669"/>
    <property type="project" value="UniProtKB-UniPathway"/>
</dbReference>
<keyword evidence="13" id="KW-0443">Lipid metabolism</keyword>
<dbReference type="InterPro" id="IPR048254">
    <property type="entry name" value="CDP_ALCOHOL_P_TRANSF_CS"/>
</dbReference>
<comment type="subcellular location">
    <subcellularLocation>
        <location evidence="2">Cell membrane</location>
        <topology evidence="2">Multi-pass membrane protein</topology>
    </subcellularLocation>
</comment>
<evidence type="ECO:0000256" key="18">
    <source>
        <dbReference type="NCBIfam" id="TIGR00560"/>
    </source>
</evidence>
<dbReference type="UniPathway" id="UPA00084">
    <property type="reaction ID" value="UER00503"/>
</dbReference>
<evidence type="ECO:0000256" key="11">
    <source>
        <dbReference type="ARBA" id="ARBA00022692"/>
    </source>
</evidence>
<evidence type="ECO:0000256" key="4">
    <source>
        <dbReference type="ARBA" id="ARBA00005189"/>
    </source>
</evidence>
<dbReference type="EC" id="2.7.8.5" evidence="6 18"/>
<evidence type="ECO:0000256" key="15">
    <source>
        <dbReference type="ARBA" id="ARBA00023209"/>
    </source>
</evidence>
<evidence type="ECO:0000256" key="3">
    <source>
        <dbReference type="ARBA" id="ARBA00005042"/>
    </source>
</evidence>
<dbReference type="RefSeq" id="WP_160201367.1">
    <property type="nucleotide sequence ID" value="NZ_QXWK01000009.1"/>
</dbReference>
<feature type="transmembrane region" description="Helical" evidence="20">
    <location>
        <begin position="68"/>
        <end position="93"/>
    </location>
</feature>
<evidence type="ECO:0000256" key="7">
    <source>
        <dbReference type="ARBA" id="ARBA00014944"/>
    </source>
</evidence>
<keyword evidence="22" id="KW-1185">Reference proteome</keyword>
<dbReference type="InterPro" id="IPR004570">
    <property type="entry name" value="Phosphatidylglycerol_P_synth"/>
</dbReference>
<evidence type="ECO:0000313" key="22">
    <source>
        <dbReference type="Proteomes" id="UP000446866"/>
    </source>
</evidence>
<keyword evidence="9" id="KW-0444">Lipid biosynthesis</keyword>
<evidence type="ECO:0000256" key="6">
    <source>
        <dbReference type="ARBA" id="ARBA00013170"/>
    </source>
</evidence>
<sequence>MNLPNKLTVGRIVAVPFFIAAYMMGYNLVAFVLFIVASFTDMLDGKIARKYQLVTNFGKIMDPLADKILVYSAFCLMVEDGTVPGWMLIVILAREFAIAGMRTVAASEGTVIAAGMSGKIKTVLQMIAVPLLLLTSALGSMPQIQEYCGLAGEIFLWGSLIMTVYSGIEYIWKNKSVFSM</sequence>
<evidence type="ECO:0000256" key="19">
    <source>
        <dbReference type="RuleBase" id="RU003750"/>
    </source>
</evidence>
<comment type="similarity">
    <text evidence="5 19">Belongs to the CDP-alcohol phosphatidyltransferase class-I family.</text>
</comment>
<feature type="transmembrane region" description="Helical" evidence="20">
    <location>
        <begin position="12"/>
        <end position="36"/>
    </location>
</feature>
<feature type="transmembrane region" description="Helical" evidence="20">
    <location>
        <begin position="123"/>
        <end position="142"/>
    </location>
</feature>
<evidence type="ECO:0000256" key="5">
    <source>
        <dbReference type="ARBA" id="ARBA00010441"/>
    </source>
</evidence>
<dbReference type="Proteomes" id="UP000446866">
    <property type="component" value="Unassembled WGS sequence"/>
</dbReference>
<evidence type="ECO:0000256" key="17">
    <source>
        <dbReference type="ARBA" id="ARBA00048586"/>
    </source>
</evidence>
<evidence type="ECO:0000256" key="1">
    <source>
        <dbReference type="ARBA" id="ARBA00003973"/>
    </source>
</evidence>
<keyword evidence="10 19" id="KW-0808">Transferase</keyword>
<accession>A0A845QG88</accession>
<dbReference type="InterPro" id="IPR050324">
    <property type="entry name" value="CDP-alcohol_PTase-I"/>
</dbReference>
<gene>
    <name evidence="21" type="primary">pgsA</name>
    <name evidence="21" type="ORF">D0435_05380</name>
</gene>
<keyword evidence="8" id="KW-1003">Cell membrane</keyword>
<dbReference type="EMBL" id="QXWK01000009">
    <property type="protein sequence ID" value="NBH61082.1"/>
    <property type="molecule type" value="Genomic_DNA"/>
</dbReference>
<evidence type="ECO:0000256" key="20">
    <source>
        <dbReference type="SAM" id="Phobius"/>
    </source>
</evidence>
<reference evidence="21 22" key="1">
    <citation type="submission" date="2018-08" db="EMBL/GenBank/DDBJ databases">
        <title>Murine metabolic-syndrome-specific gut microbial biobank.</title>
        <authorList>
            <person name="Liu C."/>
        </authorList>
    </citation>
    <scope>NUCLEOTIDE SEQUENCE [LARGE SCALE GENOMIC DNA]</scope>
    <source>
        <strain evidence="21 22">28</strain>
    </source>
</reference>
<comment type="pathway">
    <text evidence="3">Phospholipid metabolism; phosphatidylglycerol biosynthesis; phosphatidylglycerol from CDP-diacylglycerol: step 1/2.</text>
</comment>
<dbReference type="GO" id="GO:0008444">
    <property type="term" value="F:CDP-diacylglycerol-glycerol-3-phosphate 3-phosphatidyltransferase activity"/>
    <property type="evidence" value="ECO:0007669"/>
    <property type="project" value="UniProtKB-UniRule"/>
</dbReference>
<evidence type="ECO:0000256" key="13">
    <source>
        <dbReference type="ARBA" id="ARBA00023098"/>
    </source>
</evidence>
<dbReference type="NCBIfam" id="TIGR00560">
    <property type="entry name" value="pgsA"/>
    <property type="match status" value="1"/>
</dbReference>
<evidence type="ECO:0000256" key="10">
    <source>
        <dbReference type="ARBA" id="ARBA00022679"/>
    </source>
</evidence>
<evidence type="ECO:0000313" key="21">
    <source>
        <dbReference type="EMBL" id="NBH61082.1"/>
    </source>
</evidence>
<keyword evidence="15" id="KW-0594">Phospholipid biosynthesis</keyword>
<keyword evidence="16" id="KW-1208">Phospholipid metabolism</keyword>
<keyword evidence="12 20" id="KW-1133">Transmembrane helix</keyword>
<keyword evidence="14 20" id="KW-0472">Membrane</keyword>
<dbReference type="InterPro" id="IPR000462">
    <property type="entry name" value="CDP-OH_P_trans"/>
</dbReference>
<dbReference type="AlphaFoldDB" id="A0A845QG88"/>
<evidence type="ECO:0000256" key="8">
    <source>
        <dbReference type="ARBA" id="ARBA00022475"/>
    </source>
</evidence>
<feature type="transmembrane region" description="Helical" evidence="20">
    <location>
        <begin position="154"/>
        <end position="172"/>
    </location>
</feature>
<dbReference type="PIRSF" id="PIRSF000847">
    <property type="entry name" value="Phos_ph_gly_syn"/>
    <property type="match status" value="1"/>
</dbReference>
<dbReference type="PANTHER" id="PTHR14269:SF62">
    <property type="entry name" value="CDP-DIACYLGLYCEROL--GLYCEROL-3-PHOSPHATE 3-PHOSPHATIDYLTRANSFERASE 1, CHLOROPLASTIC"/>
    <property type="match status" value="1"/>
</dbReference>
<dbReference type="FunFam" id="1.20.120.1760:FF:000004">
    <property type="entry name" value="CDP-diacylglycerol--glycerol-3-phosphate 3-phosphatidyltransferase"/>
    <property type="match status" value="1"/>
</dbReference>
<evidence type="ECO:0000256" key="9">
    <source>
        <dbReference type="ARBA" id="ARBA00022516"/>
    </source>
</evidence>
<comment type="pathway">
    <text evidence="4">Lipid metabolism.</text>
</comment>
<evidence type="ECO:0000256" key="12">
    <source>
        <dbReference type="ARBA" id="ARBA00022989"/>
    </source>
</evidence>
<comment type="caution">
    <text evidence="21">The sequence shown here is derived from an EMBL/GenBank/DDBJ whole genome shotgun (WGS) entry which is preliminary data.</text>
</comment>
<dbReference type="PANTHER" id="PTHR14269">
    <property type="entry name" value="CDP-DIACYLGLYCEROL--GLYCEROL-3-PHOSPHATE 3-PHOSPHATIDYLTRANSFERASE-RELATED"/>
    <property type="match status" value="1"/>
</dbReference>
<organism evidence="21 22">
    <name type="scientific">Anaerotruncus colihominis</name>
    <dbReference type="NCBI Taxonomy" id="169435"/>
    <lineage>
        <taxon>Bacteria</taxon>
        <taxon>Bacillati</taxon>
        <taxon>Bacillota</taxon>
        <taxon>Clostridia</taxon>
        <taxon>Eubacteriales</taxon>
        <taxon>Oscillospiraceae</taxon>
        <taxon>Anaerotruncus</taxon>
    </lineage>
</organism>
<protein>
    <recommendedName>
        <fullName evidence="7 18">CDP-diacylglycerol--glycerol-3-phosphate 3-phosphatidyltransferase</fullName>
        <ecNumber evidence="6 18">2.7.8.5</ecNumber>
    </recommendedName>
</protein>
<evidence type="ECO:0000256" key="2">
    <source>
        <dbReference type="ARBA" id="ARBA00004651"/>
    </source>
</evidence>
<dbReference type="PROSITE" id="PS00379">
    <property type="entry name" value="CDP_ALCOHOL_P_TRANSF"/>
    <property type="match status" value="1"/>
</dbReference>
<dbReference type="GO" id="GO:0005886">
    <property type="term" value="C:plasma membrane"/>
    <property type="evidence" value="ECO:0007669"/>
    <property type="project" value="UniProtKB-SubCell"/>
</dbReference>
<keyword evidence="11 20" id="KW-0812">Transmembrane</keyword>
<comment type="catalytic activity">
    <reaction evidence="17">
        <text>a CDP-1,2-diacyl-sn-glycerol + sn-glycerol 3-phosphate = a 1,2-diacyl-sn-glycero-3-phospho-(1'-sn-glycero-3'-phosphate) + CMP + H(+)</text>
        <dbReference type="Rhea" id="RHEA:12593"/>
        <dbReference type="ChEBI" id="CHEBI:15378"/>
        <dbReference type="ChEBI" id="CHEBI:57597"/>
        <dbReference type="ChEBI" id="CHEBI:58332"/>
        <dbReference type="ChEBI" id="CHEBI:60110"/>
        <dbReference type="ChEBI" id="CHEBI:60377"/>
        <dbReference type="EC" id="2.7.8.5"/>
    </reaction>
</comment>
<evidence type="ECO:0000256" key="14">
    <source>
        <dbReference type="ARBA" id="ARBA00023136"/>
    </source>
</evidence>
<evidence type="ECO:0000256" key="16">
    <source>
        <dbReference type="ARBA" id="ARBA00023264"/>
    </source>
</evidence>
<proteinExistence type="inferred from homology"/>
<dbReference type="InterPro" id="IPR043130">
    <property type="entry name" value="CDP-OH_PTrfase_TM_dom"/>
</dbReference>
<dbReference type="Gene3D" id="1.20.120.1760">
    <property type="match status" value="1"/>
</dbReference>
<name>A0A845QG88_9FIRM</name>